<evidence type="ECO:0000313" key="4">
    <source>
        <dbReference type="Proteomes" id="UP001642464"/>
    </source>
</evidence>
<dbReference type="InterPro" id="IPR014830">
    <property type="entry name" value="Glycolipid_transfer_prot_dom"/>
</dbReference>
<accession>A0ABP0QGV6</accession>
<dbReference type="SUPFAM" id="SSF110004">
    <property type="entry name" value="Glycolipid transfer protein, GLTP"/>
    <property type="match status" value="1"/>
</dbReference>
<dbReference type="InterPro" id="IPR036497">
    <property type="entry name" value="GLTP_sf"/>
</dbReference>
<comment type="caution">
    <text evidence="3">The sequence shown here is derived from an EMBL/GenBank/DDBJ whole genome shotgun (WGS) entry which is preliminary data.</text>
</comment>
<evidence type="ECO:0000313" key="3">
    <source>
        <dbReference type="EMBL" id="CAK9087464.1"/>
    </source>
</evidence>
<name>A0ABP0QGV6_9DINO</name>
<evidence type="ECO:0000259" key="2">
    <source>
        <dbReference type="Pfam" id="PF08718"/>
    </source>
</evidence>
<evidence type="ECO:0000256" key="1">
    <source>
        <dbReference type="SAM" id="MobiDB-lite"/>
    </source>
</evidence>
<gene>
    <name evidence="3" type="ORF">SCF082_LOCUS41352</name>
</gene>
<organism evidence="3 4">
    <name type="scientific">Durusdinium trenchii</name>
    <dbReference type="NCBI Taxonomy" id="1381693"/>
    <lineage>
        <taxon>Eukaryota</taxon>
        <taxon>Sar</taxon>
        <taxon>Alveolata</taxon>
        <taxon>Dinophyceae</taxon>
        <taxon>Suessiales</taxon>
        <taxon>Symbiodiniaceae</taxon>
        <taxon>Durusdinium</taxon>
    </lineage>
</organism>
<keyword evidence="4" id="KW-1185">Reference proteome</keyword>
<dbReference type="Gene3D" id="1.10.3520.10">
    <property type="entry name" value="Glycolipid transfer protein"/>
    <property type="match status" value="1"/>
</dbReference>
<sequence>MLCKWGWSGIAPAARHTLRVLYVRPSSSLIQSERGKSAVSLPERLPLAEDPGECSSYKYTEPGAARQALHYLATLPSESSESSEPHMLRIRALCALRGALSSPQEELRDLAQSTVEELKADETCSIDSVHGSLRRFVMDASAVELEIEDAVDDLVTVWPAPQDAFLSVFNNAHGRLMLKRVKPMDVLWVPEHRPEGTPHSAHAFLRMVQLKKGPFYRDTDYILVTKAEYNHFPWVMEQIRVKAQEFFYQYRSVELKAGRQKLSLHREADAFITMIAEKLFSLAMILHMPSILERQAMLDASGSSQYRWLFAQHFQQLPPPLEAVKIAFGIDAAEWNENLTADSIFMDWQRSNLWRRKRTSKLKKEKIFPTVKQLGDMALATHLRHRPFVSMLQELNAVEEPLLRPWYRHIRPEEPILSVVWSREFLKSLSAYCANALQALEVVQPDRSASMSPLRIMCVGSSCSRLRLYLHYLLSKFLKDKAQDLKMVALVPERRTSHRVQVARWPPLPMEVSGFDPPEAGYTLEEALEAYAPTLVLCSCMPPNIDWSSSFRRSASVMEYLLIGPADSTRSGQLLETWGLRNGFGKPPEPPWAGRFTRHELPELGRWLLGTDDAPGRVGTNRVVSFRRLVKPSFTLALDQRMWPELTKNGTGVTGAELAHLAVFRIGVGMRGLMDGIELCPGAIRTLLRFDERSLLYQSAERDRRLVEEARQQLATTELGEEAAKAVESLCFSCAWHAANQRRFFYADAKKDLRGKEFYKELLASLTSQELADAITKLSEHASWHAANTRSLMRKDAAKDARNLEAAVAELSALFDDVSEGFRTPEGGSDLDNDAEGASNGSDVAKCPMATEASSCRSNGYPEALPSHPGGSSILDDAIDGWQRTVEASASSQMAGICASGFVKAALSTIRVFEIFGKMLQSFQADMQRNAHMIRQHLGEEEISLQRLIDGEKQRAGSYYAAACQEGSAAMGLLWLLRALRLLEKTLKVFLEDEEQPLHRCIQLGYEASLKPHHNFLTRNVIQAAIMAAPSRAVFVSKLCSEPSACREKIQEFLKFYSPVLSKAHTYVLTCGLEK</sequence>
<dbReference type="Pfam" id="PF08718">
    <property type="entry name" value="GLTP"/>
    <property type="match status" value="1"/>
</dbReference>
<dbReference type="Proteomes" id="UP001642464">
    <property type="component" value="Unassembled WGS sequence"/>
</dbReference>
<dbReference type="PANTHER" id="PTHR10219">
    <property type="entry name" value="GLYCOLIPID TRANSFER PROTEIN-RELATED"/>
    <property type="match status" value="1"/>
</dbReference>
<reference evidence="3 4" key="1">
    <citation type="submission" date="2024-02" db="EMBL/GenBank/DDBJ databases">
        <authorList>
            <person name="Chen Y."/>
            <person name="Shah S."/>
            <person name="Dougan E. K."/>
            <person name="Thang M."/>
            <person name="Chan C."/>
        </authorList>
    </citation>
    <scope>NUCLEOTIDE SEQUENCE [LARGE SCALE GENOMIC DNA]</scope>
</reference>
<dbReference type="EMBL" id="CAXAMM010039574">
    <property type="protein sequence ID" value="CAK9087464.1"/>
    <property type="molecule type" value="Genomic_DNA"/>
</dbReference>
<feature type="domain" description="Glycolipid transfer protein" evidence="2">
    <location>
        <begin position="901"/>
        <end position="1040"/>
    </location>
</feature>
<feature type="region of interest" description="Disordered" evidence="1">
    <location>
        <begin position="825"/>
        <end position="846"/>
    </location>
</feature>
<protein>
    <submittedName>
        <fullName evidence="3">Glycolipid transfer protein (GLTP)</fullName>
    </submittedName>
</protein>
<dbReference type="PANTHER" id="PTHR10219:SF43">
    <property type="entry name" value="GLYCOLIPID TRANSFER PROTEIN DOMAIN-CONTAINING PROTEIN"/>
    <property type="match status" value="1"/>
</dbReference>
<proteinExistence type="predicted"/>